<dbReference type="KEGG" id="amr:AM1_B0052"/>
<dbReference type="OrthoDB" id="427021at2"/>
<dbReference type="InterPro" id="IPR036397">
    <property type="entry name" value="RNaseH_sf"/>
</dbReference>
<evidence type="ECO:0000313" key="10">
    <source>
        <dbReference type="EMBL" id="ABW32809.1"/>
    </source>
</evidence>
<dbReference type="KEGG" id="amr:AM1_4277"/>
<dbReference type="KEGG" id="amr:AM1_0129"/>
<dbReference type="KEGG" id="amr:AM1_E0039"/>
<keyword evidence="9" id="KW-0614">Plasmid</keyword>
<dbReference type="eggNOG" id="COG3415">
    <property type="taxonomic scope" value="Bacteria"/>
</dbReference>
<dbReference type="InterPro" id="IPR009057">
    <property type="entry name" value="Homeodomain-like_sf"/>
</dbReference>
<sequence length="369" mass="42444">MVERFGTLGVSPHLSSTPMIKIDFTAEEIQQLNYERYHHPHPRVQRRMEVLYLKSQGLSHTQICQLCQISRPTLAKTLRQYQQGGIEGLKTLEYKGQPSLLNAHSDSVRAYFEQHPPRTSAEAQAVIEQLTGIKRSPTQIKAFLKRIGCRYRKVGYVPGKSSLPEKIEEQEQFRHTRLEPLLEEAQRQERLVFFVDAAHFVHRAYLGFVWCITRIFIPSPSGRQRFNVLGALDAITKDLVSVTNHTYINSHSMCLLLAKLALLDPVIPISVILDNARYQKCQLVTDFAEIVDIELVYLPSYSPHLNLIERLWRFVRKECLYSKYYADFPAFKGAIQQCIDQCNGEHKAKLTTLLSLKFQSFKKVNILAA</sequence>
<evidence type="ECO:0000313" key="8">
    <source>
        <dbReference type="EMBL" id="ABW31192.1"/>
    </source>
</evidence>
<keyword evidence="11" id="KW-1185">Reference proteome</keyword>
<evidence type="ECO:0000259" key="1">
    <source>
        <dbReference type="Pfam" id="PF13358"/>
    </source>
</evidence>
<reference evidence="9 11" key="2">
    <citation type="journal article" date="2008" name="Proc. Natl. Acad. Sci. U.S.A.">
        <title>Niche adaptation and genome expansion in the chlorophyll d-producing cyanobacterium Acaryochloris marina.</title>
        <authorList>
            <person name="Swingley W.D."/>
            <person name="Chen M."/>
            <person name="Cheung P.C."/>
            <person name="Conrad A.L."/>
            <person name="Dejesa L.C."/>
            <person name="Hao J."/>
            <person name="Honchak B.M."/>
            <person name="Karbach L.E."/>
            <person name="Kurdoglu A."/>
            <person name="Lahiri S."/>
            <person name="Mastrian S.D."/>
            <person name="Miyashita H."/>
            <person name="Page L."/>
            <person name="Ramakrishna P."/>
            <person name="Satoh S."/>
            <person name="Sattley W.M."/>
            <person name="Shimada Y."/>
            <person name="Taylor H.L."/>
            <person name="Tomo T."/>
            <person name="Tsuchiya T."/>
            <person name="Wang Z.T."/>
            <person name="Raymond J."/>
            <person name="Mimuro M."/>
            <person name="Blankenship R.E."/>
            <person name="Touchman J.W."/>
        </authorList>
    </citation>
    <scope>NUCLEOTIDE SEQUENCE [LARGE SCALE GENOMIC DNA]</scope>
    <source>
        <strain evidence="11">MBIC 11017</strain>
        <strain evidence="9">MBIC11017</strain>
        <strain evidence="9">pREB2</strain>
        <strain evidence="10">pREB5</strain>
        <plasmid>MBIC 11017</plasmid>
        <plasmid evidence="11">Plasmid pREB2</plasmid>
        <plasmid evidence="11">Plasmid pREB5</plasmid>
        <plasmid evidence="9">pREB2</plasmid>
        <plasmid evidence="10">pREB5</plasmid>
    </source>
</reference>
<dbReference type="EMBL" id="CP000828">
    <property type="protein sequence ID" value="ABW29257.1"/>
    <property type="molecule type" value="Genomic_DNA"/>
</dbReference>
<dbReference type="EMBL" id="CP000828">
    <property type="protein sequence ID" value="ABW25215.1"/>
    <property type="molecule type" value="Genomic_DNA"/>
</dbReference>
<dbReference type="EMBL" id="CP000828">
    <property type="protein sequence ID" value="ABW25246.1"/>
    <property type="molecule type" value="Genomic_DNA"/>
</dbReference>
<dbReference type="STRING" id="329726.AM1_0129"/>
<dbReference type="GO" id="GO:0003676">
    <property type="term" value="F:nucleic acid binding"/>
    <property type="evidence" value="ECO:0007669"/>
    <property type="project" value="InterPro"/>
</dbReference>
<evidence type="ECO:0000313" key="4">
    <source>
        <dbReference type="EMBL" id="ABW26364.1"/>
    </source>
</evidence>
<dbReference type="AlphaFoldDB" id="A8ZM09"/>
<proteinExistence type="predicted"/>
<dbReference type="KEGG" id="amr:AM1_6260"/>
<dbReference type="KEGG" id="amr:AM1_0160"/>
<dbReference type="InterPro" id="IPR038717">
    <property type="entry name" value="Tc1-like_DDE_dom"/>
</dbReference>
<dbReference type="RefSeq" id="WP_012160833.1">
    <property type="nucleotide sequence ID" value="NC_009925.1"/>
</dbReference>
<dbReference type="EMBL" id="CP000828">
    <property type="protein sequence ID" value="ABW30864.1"/>
    <property type="molecule type" value="Genomic_DNA"/>
</dbReference>
<dbReference type="SUPFAM" id="SSF46689">
    <property type="entry name" value="Homeodomain-like"/>
    <property type="match status" value="1"/>
</dbReference>
<dbReference type="Gene3D" id="3.30.420.10">
    <property type="entry name" value="Ribonuclease H-like superfamily/Ribonuclease H"/>
    <property type="match status" value="1"/>
</dbReference>
<dbReference type="InterPro" id="IPR047655">
    <property type="entry name" value="Transpos_IS630-like"/>
</dbReference>
<dbReference type="EMBL" id="CP000828">
    <property type="protein sequence ID" value="ABW26364.1"/>
    <property type="molecule type" value="Genomic_DNA"/>
</dbReference>
<gene>
    <name evidence="2" type="ordered locus">AM1_0129</name>
    <name evidence="3" type="ordered locus">AM1_0160</name>
    <name evidence="4" type="ordered locus">AM1_1330</name>
    <name evidence="5" type="ordered locus">AM1_4277</name>
    <name evidence="6" type="ordered locus">AM1_5094</name>
    <name evidence="7" type="ordered locus">AM1_5926</name>
    <name evidence="8" type="ordered locus">AM1_6260</name>
    <name evidence="9" type="ordered locus">AM1_B0052</name>
    <name evidence="10" type="ordered locus">AM1_E0039</name>
</gene>
<evidence type="ECO:0000313" key="3">
    <source>
        <dbReference type="EMBL" id="ABW25246.1"/>
    </source>
</evidence>
<dbReference type="Pfam" id="PF13358">
    <property type="entry name" value="DDE_3"/>
    <property type="match status" value="1"/>
</dbReference>
<reference evidence="9" key="1">
    <citation type="submission" date="2007-09" db="EMBL/GenBank/DDBJ databases">
        <authorList>
            <person name="Touchman J."/>
        </authorList>
    </citation>
    <scope>NUCLEOTIDE SEQUENCE</scope>
    <source>
        <strain evidence="9">MBIC11017</strain>
        <plasmid evidence="9">pREB2</plasmid>
        <plasmid evidence="10">pREB5</plasmid>
    </source>
</reference>
<geneLocation type="plasmid" evidence="9 11">
    <name>pREB2</name>
</geneLocation>
<evidence type="ECO:0000313" key="6">
    <source>
        <dbReference type="EMBL" id="ABW30058.1"/>
    </source>
</evidence>
<organism evidence="9 11">
    <name type="scientific">Acaryochloris marina (strain MBIC 11017)</name>
    <dbReference type="NCBI Taxonomy" id="329726"/>
    <lineage>
        <taxon>Bacteria</taxon>
        <taxon>Bacillati</taxon>
        <taxon>Cyanobacteriota</taxon>
        <taxon>Cyanophyceae</taxon>
        <taxon>Acaryochloridales</taxon>
        <taxon>Acaryochloridaceae</taxon>
        <taxon>Acaryochloris</taxon>
    </lineage>
</organism>
<dbReference type="Pfam" id="PF13384">
    <property type="entry name" value="HTH_23"/>
    <property type="match status" value="1"/>
</dbReference>
<evidence type="ECO:0000313" key="7">
    <source>
        <dbReference type="EMBL" id="ABW30864.1"/>
    </source>
</evidence>
<dbReference type="NCBIfam" id="NF033545">
    <property type="entry name" value="transpos_IS630"/>
    <property type="match status" value="1"/>
</dbReference>
<dbReference type="eggNOG" id="COG3335">
    <property type="taxonomic scope" value="Bacteria"/>
</dbReference>
<evidence type="ECO:0000313" key="5">
    <source>
        <dbReference type="EMBL" id="ABW29257.1"/>
    </source>
</evidence>
<dbReference type="KEGG" id="amr:AM1_5094"/>
<dbReference type="Proteomes" id="UP000000268">
    <property type="component" value="Plasmid pREB5"/>
</dbReference>
<evidence type="ECO:0000313" key="9">
    <source>
        <dbReference type="EMBL" id="ABW31778.1"/>
    </source>
</evidence>
<dbReference type="EMBL" id="CP000828">
    <property type="protein sequence ID" value="ABW30058.1"/>
    <property type="molecule type" value="Genomic_DNA"/>
</dbReference>
<evidence type="ECO:0000313" key="11">
    <source>
        <dbReference type="Proteomes" id="UP000000268"/>
    </source>
</evidence>
<feature type="domain" description="Tc1-like transposase DDE" evidence="1">
    <location>
        <begin position="217"/>
        <end position="330"/>
    </location>
</feature>
<evidence type="ECO:0000313" key="2">
    <source>
        <dbReference type="EMBL" id="ABW25215.1"/>
    </source>
</evidence>
<dbReference type="Proteomes" id="UP000000268">
    <property type="component" value="Plasmid pREB2"/>
</dbReference>
<dbReference type="HOGENOM" id="CLU_056788_0_3_3"/>
<dbReference type="EMBL" id="CP000842">
    <property type="protein sequence ID" value="ABW32809.1"/>
    <property type="molecule type" value="Genomic_DNA"/>
</dbReference>
<name>A8ZM09_ACAM1</name>
<geneLocation type="plasmid" evidence="10 11">
    <name>pREB5</name>
</geneLocation>
<dbReference type="KEGG" id="amr:AM1_5926"/>
<dbReference type="InterPro" id="IPR012337">
    <property type="entry name" value="RNaseH-like_sf"/>
</dbReference>
<dbReference type="SUPFAM" id="SSF53098">
    <property type="entry name" value="Ribonuclease H-like"/>
    <property type="match status" value="1"/>
</dbReference>
<dbReference type="KEGG" id="amr:AM1_1330"/>
<accession>A8ZM09</accession>
<dbReference type="EMBL" id="CP000828">
    <property type="protein sequence ID" value="ABW31192.1"/>
    <property type="molecule type" value="Genomic_DNA"/>
</dbReference>
<dbReference type="EMBL" id="CP000839">
    <property type="protein sequence ID" value="ABW31778.1"/>
    <property type="molecule type" value="Genomic_DNA"/>
</dbReference>
<protein>
    <recommendedName>
        <fullName evidence="1">Tc1-like transposase DDE domain-containing protein</fullName>
    </recommendedName>
</protein>
<dbReference type="Proteomes" id="UP000000268">
    <property type="component" value="Chromosome"/>
</dbReference>